<dbReference type="PANTHER" id="PTHR33782">
    <property type="entry name" value="OS01G0121600 PROTEIN"/>
    <property type="match status" value="1"/>
</dbReference>
<dbReference type="Proteomes" id="UP000026962">
    <property type="component" value="Chromosome 1"/>
</dbReference>
<dbReference type="OMA" id="EFICQIL"/>
<dbReference type="STRING" id="4537.A0A0E0JDG2"/>
<dbReference type="eggNOG" id="ENOG502SR89">
    <property type="taxonomic scope" value="Eukaryota"/>
</dbReference>
<organism evidence="2">
    <name type="scientific">Oryza punctata</name>
    <name type="common">Red rice</name>
    <dbReference type="NCBI Taxonomy" id="4537"/>
    <lineage>
        <taxon>Eukaryota</taxon>
        <taxon>Viridiplantae</taxon>
        <taxon>Streptophyta</taxon>
        <taxon>Embryophyta</taxon>
        <taxon>Tracheophyta</taxon>
        <taxon>Spermatophyta</taxon>
        <taxon>Magnoliopsida</taxon>
        <taxon>Liliopsida</taxon>
        <taxon>Poales</taxon>
        <taxon>Poaceae</taxon>
        <taxon>BOP clade</taxon>
        <taxon>Oryzoideae</taxon>
        <taxon>Oryzeae</taxon>
        <taxon>Oryzinae</taxon>
        <taxon>Oryza</taxon>
    </lineage>
</organism>
<evidence type="ECO:0000256" key="1">
    <source>
        <dbReference type="SAM" id="MobiDB-lite"/>
    </source>
</evidence>
<protein>
    <submittedName>
        <fullName evidence="2">Uncharacterized protein</fullName>
    </submittedName>
</protein>
<name>A0A0E0JDG2_ORYPU</name>
<dbReference type="EnsemblPlants" id="OPUNC01G01230.1">
    <property type="protein sequence ID" value="OPUNC01G01230.1"/>
    <property type="gene ID" value="OPUNC01G01230"/>
</dbReference>
<evidence type="ECO:0000313" key="3">
    <source>
        <dbReference type="Proteomes" id="UP000026962"/>
    </source>
</evidence>
<keyword evidence="3" id="KW-1185">Reference proteome</keyword>
<reference evidence="2" key="2">
    <citation type="submission" date="2018-05" db="EMBL/GenBank/DDBJ databases">
        <title>OpunRS2 (Oryza punctata Reference Sequence Version 2).</title>
        <authorList>
            <person name="Zhang J."/>
            <person name="Kudrna D."/>
            <person name="Lee S."/>
            <person name="Talag J."/>
            <person name="Welchert J."/>
            <person name="Wing R.A."/>
        </authorList>
    </citation>
    <scope>NUCLEOTIDE SEQUENCE [LARGE SCALE GENOMIC DNA]</scope>
</reference>
<accession>A0A0E0JDG2</accession>
<feature type="region of interest" description="Disordered" evidence="1">
    <location>
        <begin position="1"/>
        <end position="35"/>
    </location>
</feature>
<evidence type="ECO:0000313" key="2">
    <source>
        <dbReference type="EnsemblPlants" id="OPUNC01G01230.1"/>
    </source>
</evidence>
<dbReference type="AlphaFoldDB" id="A0A0E0JDG2"/>
<dbReference type="Gramene" id="OPUNC01G01230.1">
    <property type="protein sequence ID" value="OPUNC01G01230.1"/>
    <property type="gene ID" value="OPUNC01G01230"/>
</dbReference>
<sequence>MSMSSSRLSLPASPAELRHGPWRGPALKPRKSSPPPAACCAFRRDQYSGGALVDSSMAVLRRRMREARMAENNYEAPAGWSAWEKRYYPAYVSDVSGVVGALQLLLMGTRPSVAIAVAALLLASVPVSAVAAVHHLAQLAAESVLLLQHHVVP</sequence>
<dbReference type="HOGENOM" id="CLU_105591_0_1_1"/>
<feature type="compositionally biased region" description="Low complexity" evidence="1">
    <location>
        <begin position="1"/>
        <end position="15"/>
    </location>
</feature>
<dbReference type="PANTHER" id="PTHR33782:SF5">
    <property type="entry name" value="MEDIATOR OF RNA POLYMERASE II TRANSCRIPTION SUBUNIT"/>
    <property type="match status" value="1"/>
</dbReference>
<reference evidence="2" key="1">
    <citation type="submission" date="2015-04" db="UniProtKB">
        <authorList>
            <consortium name="EnsemblPlants"/>
        </authorList>
    </citation>
    <scope>IDENTIFICATION</scope>
</reference>
<proteinExistence type="predicted"/>